<keyword evidence="3" id="KW-0809">Transit peptide</keyword>
<evidence type="ECO:0000256" key="2">
    <source>
        <dbReference type="ARBA" id="ARBA00006020"/>
    </source>
</evidence>
<evidence type="ECO:0000313" key="7">
    <source>
        <dbReference type="EMBL" id="CAE8698771.1"/>
    </source>
</evidence>
<dbReference type="PANTHER" id="PTHR13137">
    <property type="entry name" value="DC11 ACN9 HOMOLOG"/>
    <property type="match status" value="1"/>
</dbReference>
<keyword evidence="5 6" id="KW-0143">Chaperone</keyword>
<evidence type="ECO:0000256" key="6">
    <source>
        <dbReference type="RuleBase" id="RU368039"/>
    </source>
</evidence>
<comment type="function">
    <text evidence="6">Plays an essential role in the assembly of succinate dehydrogenase (SDH), an enzyme complex (also referred to as respiratory complex II) that is a component of both the tricarboxylic acid (TCA) cycle and the mitochondrial electron transport chain, and which couples the oxidation of succinate to fumarate with the reduction of ubiquinone (coenzyme Q) to ubiquinol. Promotes maturation of the iron-sulfur protein subunit of the SDH catalytic dimer, protecting it from the deleterious effects of oxidants. May act together with SDHAF1.</text>
</comment>
<proteinExistence type="inferred from homology"/>
<evidence type="ECO:0000256" key="3">
    <source>
        <dbReference type="ARBA" id="ARBA00022946"/>
    </source>
</evidence>
<evidence type="ECO:0000256" key="1">
    <source>
        <dbReference type="ARBA" id="ARBA00004305"/>
    </source>
</evidence>
<comment type="subcellular location">
    <subcellularLocation>
        <location evidence="1 6">Mitochondrion matrix</location>
    </subcellularLocation>
</comment>
<gene>
    <name evidence="7" type="ORF">PGLA2088_LOCUS30888</name>
</gene>
<dbReference type="EMBL" id="CAJNNW010029044">
    <property type="protein sequence ID" value="CAE8698771.1"/>
    <property type="molecule type" value="Genomic_DNA"/>
</dbReference>
<name>A0A813KA42_POLGL</name>
<dbReference type="AlphaFoldDB" id="A0A813KA42"/>
<dbReference type="GO" id="GO:0034553">
    <property type="term" value="P:mitochondrial respiratory chain complex II assembly"/>
    <property type="evidence" value="ECO:0007669"/>
    <property type="project" value="UniProtKB-UniRule"/>
</dbReference>
<evidence type="ECO:0000256" key="4">
    <source>
        <dbReference type="ARBA" id="ARBA00023128"/>
    </source>
</evidence>
<dbReference type="InterPro" id="IPR008381">
    <property type="entry name" value="SDHAF3/Sdh7"/>
</dbReference>
<dbReference type="Proteomes" id="UP000626109">
    <property type="component" value="Unassembled WGS sequence"/>
</dbReference>
<dbReference type="GO" id="GO:0005759">
    <property type="term" value="C:mitochondrial matrix"/>
    <property type="evidence" value="ECO:0007669"/>
    <property type="project" value="UniProtKB-SubCell"/>
</dbReference>
<comment type="subunit">
    <text evidence="6">Interacts with the iron-sulfur protein subunit within the SDH catalytic dimer.</text>
</comment>
<comment type="caution">
    <text evidence="7">The sequence shown here is derived from an EMBL/GenBank/DDBJ whole genome shotgun (WGS) entry which is preliminary data.</text>
</comment>
<accession>A0A813KA42</accession>
<dbReference type="CDD" id="cd20270">
    <property type="entry name" value="Complex1_LYR_SDHAF3_LYRM10"/>
    <property type="match status" value="1"/>
</dbReference>
<evidence type="ECO:0000256" key="5">
    <source>
        <dbReference type="ARBA" id="ARBA00023186"/>
    </source>
</evidence>
<organism evidence="7 8">
    <name type="scientific">Polarella glacialis</name>
    <name type="common">Dinoflagellate</name>
    <dbReference type="NCBI Taxonomy" id="89957"/>
    <lineage>
        <taxon>Eukaryota</taxon>
        <taxon>Sar</taxon>
        <taxon>Alveolata</taxon>
        <taxon>Dinophyceae</taxon>
        <taxon>Suessiales</taxon>
        <taxon>Suessiaceae</taxon>
        <taxon>Polarella</taxon>
    </lineage>
</organism>
<comment type="similarity">
    <text evidence="2 6">Belongs to the complex I LYR family. SDHAF3 subfamily.</text>
</comment>
<evidence type="ECO:0000313" key="8">
    <source>
        <dbReference type="Proteomes" id="UP000626109"/>
    </source>
</evidence>
<reference evidence="7" key="1">
    <citation type="submission" date="2021-02" db="EMBL/GenBank/DDBJ databases">
        <authorList>
            <person name="Dougan E. K."/>
            <person name="Rhodes N."/>
            <person name="Thang M."/>
            <person name="Chan C."/>
        </authorList>
    </citation>
    <scope>NUCLEOTIDE SEQUENCE</scope>
</reference>
<dbReference type="PANTHER" id="PTHR13137:SF6">
    <property type="entry name" value="SUCCINATE DEHYDROGENASE ASSEMBLY FACTOR 3, MITOCHONDRIAL"/>
    <property type="match status" value="1"/>
</dbReference>
<dbReference type="GO" id="GO:0006105">
    <property type="term" value="P:succinate metabolic process"/>
    <property type="evidence" value="ECO:0007669"/>
    <property type="project" value="TreeGrafter"/>
</dbReference>
<keyword evidence="4 6" id="KW-0496">Mitochondrion</keyword>
<dbReference type="Pfam" id="PF13233">
    <property type="entry name" value="Complex1_LYR_2"/>
    <property type="match status" value="1"/>
</dbReference>
<sequence>MASAAHLFGEGKSLYRQIMRLHRTKLDVRMRSLGDVYCRKEFRLHYMPDVKDSHRTLFLREWGGYVDMISTQGTVVGQELSAEQKKKLDDGQRVQLANLEKSSKDL</sequence>
<protein>
    <recommendedName>
        <fullName evidence="6">Succinate dehydrogenase assembly factor 3</fullName>
        <shortName evidence="6">SDH assembly factor 3</shortName>
        <shortName evidence="6">SDHAF3</shortName>
    </recommendedName>
</protein>
<dbReference type="GO" id="GO:0005758">
    <property type="term" value="C:mitochondrial intermembrane space"/>
    <property type="evidence" value="ECO:0007669"/>
    <property type="project" value="TreeGrafter"/>
</dbReference>